<evidence type="ECO:0000256" key="4">
    <source>
        <dbReference type="PROSITE-ProRule" id="PRU00703"/>
    </source>
</evidence>
<evidence type="ECO:0000256" key="1">
    <source>
        <dbReference type="ARBA" id="ARBA00022605"/>
    </source>
</evidence>
<dbReference type="PANTHER" id="PTHR43080">
    <property type="entry name" value="CBS DOMAIN-CONTAINING PROTEIN CBSX3, MITOCHONDRIAL"/>
    <property type="match status" value="1"/>
</dbReference>
<dbReference type="InterPro" id="IPR000644">
    <property type="entry name" value="CBS_dom"/>
</dbReference>
<accession>A0A848D8E4</accession>
<organism evidence="6 7">
    <name type="scientific">Candidatus Ethanoperedens thermophilum</name>
    <dbReference type="NCBI Taxonomy" id="2766897"/>
    <lineage>
        <taxon>Archaea</taxon>
        <taxon>Methanobacteriati</taxon>
        <taxon>Methanobacteriota</taxon>
        <taxon>Stenosarchaea group</taxon>
        <taxon>Methanomicrobia</taxon>
        <taxon>Methanosarcinales</taxon>
        <taxon>Methanosarcinales incertae sedis</taxon>
        <taxon>GOM Arc I cluster</taxon>
        <taxon>Candidatus Ethanoperedens</taxon>
    </lineage>
</organism>
<dbReference type="GO" id="GO:0009086">
    <property type="term" value="P:methionine biosynthetic process"/>
    <property type="evidence" value="ECO:0007669"/>
    <property type="project" value="UniProtKB-KW"/>
</dbReference>
<feature type="domain" description="CBS" evidence="5">
    <location>
        <begin position="130"/>
        <end position="189"/>
    </location>
</feature>
<dbReference type="InterPro" id="IPR046342">
    <property type="entry name" value="CBS_dom_sf"/>
</dbReference>
<reference evidence="6" key="1">
    <citation type="journal article" date="2020" name="MBio">
        <title>'Candidatus Ethanoperedens,' a Thermophilic Genus of Archaea Mediating the Anaerobic Oxidation of Ethane.</title>
        <authorList>
            <person name="Hahn C.J."/>
            <person name="Laso-Perez R."/>
            <person name="Vulcano F."/>
            <person name="Vaziourakis K.M."/>
            <person name="Stokke R."/>
            <person name="Steen I.H."/>
            <person name="Teske A."/>
            <person name="Boetius A."/>
            <person name="Liebeke M."/>
            <person name="Amann R."/>
            <person name="Knittel K."/>
            <person name="Wegener G."/>
        </authorList>
    </citation>
    <scope>NUCLEOTIDE SEQUENCE</scope>
    <source>
        <strain evidence="6">GoM-Arc1-LC-WB58</strain>
    </source>
</reference>
<proteinExistence type="predicted"/>
<dbReference type="PANTHER" id="PTHR43080:SF29">
    <property type="entry name" value="OS02G0818000 PROTEIN"/>
    <property type="match status" value="1"/>
</dbReference>
<dbReference type="AlphaFoldDB" id="A0A848D8E4"/>
<evidence type="ECO:0000259" key="5">
    <source>
        <dbReference type="PROSITE" id="PS51371"/>
    </source>
</evidence>
<comment type="caution">
    <text evidence="6">The sequence shown here is derived from an EMBL/GenBank/DDBJ whole genome shotgun (WGS) entry which is preliminary data.</text>
</comment>
<evidence type="ECO:0000313" key="6">
    <source>
        <dbReference type="EMBL" id="NMG83359.1"/>
    </source>
</evidence>
<feature type="domain" description="CBS" evidence="5">
    <location>
        <begin position="229"/>
        <end position="280"/>
    </location>
</feature>
<feature type="domain" description="CBS" evidence="5">
    <location>
        <begin position="10"/>
        <end position="66"/>
    </location>
</feature>
<keyword evidence="3" id="KW-0486">Methionine biosynthesis</keyword>
<dbReference type="EMBL" id="WNEG01000078">
    <property type="protein sequence ID" value="NMG83359.1"/>
    <property type="molecule type" value="Genomic_DNA"/>
</dbReference>
<dbReference type="Proteomes" id="UP000606580">
    <property type="component" value="Unassembled WGS sequence"/>
</dbReference>
<dbReference type="Pfam" id="PF00571">
    <property type="entry name" value="CBS"/>
    <property type="match status" value="4"/>
</dbReference>
<dbReference type="InterPro" id="IPR051257">
    <property type="entry name" value="Diverse_CBS-Domain"/>
</dbReference>
<keyword evidence="2 4" id="KW-0129">CBS domain</keyword>
<sequence>MIDIVVEDIMTRDVVYTTIPGSRDDVLDILKNKFVSGIPVVKEGKLTGIVTRTNLLENPEEEQTALLMTRNPITAAPYEGIEVAANRLIQHNIRRLPVIENSELIGIITVSDIVGTIGDLDIKEPAGNYIENHIVSVWEQTPLPLVGKIMELAGVKAVPVLDAENNLVGIVSDKDLIHTSSIVDTVEKSDMSAGSDEDAWTWDSMRDTMSLYYSVSRIQLPNVPVKDVMRDHDVTIMSTTPVSECARKMRRGKIEHLPVVKPNQKLKGLIKDRDLLKAIA</sequence>
<gene>
    <name evidence="6" type="ORF">GIS02_04045</name>
</gene>
<dbReference type="PROSITE" id="PS51371">
    <property type="entry name" value="CBS"/>
    <property type="match status" value="4"/>
</dbReference>
<dbReference type="SUPFAM" id="SSF54631">
    <property type="entry name" value="CBS-domain pair"/>
    <property type="match status" value="2"/>
</dbReference>
<evidence type="ECO:0000313" key="7">
    <source>
        <dbReference type="Proteomes" id="UP000606580"/>
    </source>
</evidence>
<dbReference type="SMART" id="SM00116">
    <property type="entry name" value="CBS"/>
    <property type="match status" value="4"/>
</dbReference>
<name>A0A848D8E4_9EURY</name>
<feature type="domain" description="CBS" evidence="5">
    <location>
        <begin position="68"/>
        <end position="124"/>
    </location>
</feature>
<protein>
    <submittedName>
        <fullName evidence="6">CBS domain-containing protein</fullName>
    </submittedName>
</protein>
<evidence type="ECO:0000256" key="2">
    <source>
        <dbReference type="ARBA" id="ARBA00023122"/>
    </source>
</evidence>
<dbReference type="Gene3D" id="3.10.580.10">
    <property type="entry name" value="CBS-domain"/>
    <property type="match status" value="2"/>
</dbReference>
<keyword evidence="1" id="KW-0028">Amino-acid biosynthesis</keyword>
<evidence type="ECO:0000256" key="3">
    <source>
        <dbReference type="ARBA" id="ARBA00023167"/>
    </source>
</evidence>
<dbReference type="CDD" id="cd04614">
    <property type="entry name" value="CBS_pair_arch2_repeat2"/>
    <property type="match status" value="1"/>
</dbReference>